<proteinExistence type="predicted"/>
<evidence type="ECO:0000256" key="1">
    <source>
        <dbReference type="SAM" id="MobiDB-lite"/>
    </source>
</evidence>
<reference evidence="2" key="1">
    <citation type="submission" date="2023-01" db="EMBL/GenBank/DDBJ databases">
        <title>Colletotrichum chrysophilum M932 genome sequence.</title>
        <authorList>
            <person name="Baroncelli R."/>
        </authorList>
    </citation>
    <scope>NUCLEOTIDE SEQUENCE</scope>
    <source>
        <strain evidence="2">M932</strain>
    </source>
</reference>
<dbReference type="AlphaFoldDB" id="A0AAD9A1W9"/>
<sequence>MEARATEGGQGRHQPAHLPYALHVTARLLMQSISPTMFVTSAGHLPALRTKWHGQLTRHHVLYCTVHASPPKHRTLAASHPPNSPVSSPPLRRRKPTPTTPIASKLSDY</sequence>
<dbReference type="Proteomes" id="UP001243330">
    <property type="component" value="Unassembled WGS sequence"/>
</dbReference>
<name>A0AAD9A1W9_9PEZI</name>
<evidence type="ECO:0000313" key="3">
    <source>
        <dbReference type="Proteomes" id="UP001243330"/>
    </source>
</evidence>
<dbReference type="EMBL" id="JAQOWY010000646">
    <property type="protein sequence ID" value="KAK1839645.1"/>
    <property type="molecule type" value="Genomic_DNA"/>
</dbReference>
<accession>A0AAD9A1W9</accession>
<keyword evidence="3" id="KW-1185">Reference proteome</keyword>
<evidence type="ECO:0000313" key="2">
    <source>
        <dbReference type="EMBL" id="KAK1839645.1"/>
    </source>
</evidence>
<gene>
    <name evidence="2" type="ORF">CCHR01_17735</name>
</gene>
<organism evidence="2 3">
    <name type="scientific">Colletotrichum chrysophilum</name>
    <dbReference type="NCBI Taxonomy" id="1836956"/>
    <lineage>
        <taxon>Eukaryota</taxon>
        <taxon>Fungi</taxon>
        <taxon>Dikarya</taxon>
        <taxon>Ascomycota</taxon>
        <taxon>Pezizomycotina</taxon>
        <taxon>Sordariomycetes</taxon>
        <taxon>Hypocreomycetidae</taxon>
        <taxon>Glomerellales</taxon>
        <taxon>Glomerellaceae</taxon>
        <taxon>Colletotrichum</taxon>
        <taxon>Colletotrichum gloeosporioides species complex</taxon>
    </lineage>
</organism>
<feature type="region of interest" description="Disordered" evidence="1">
    <location>
        <begin position="72"/>
        <end position="109"/>
    </location>
</feature>
<protein>
    <submittedName>
        <fullName evidence="2">Uncharacterized protein</fullName>
    </submittedName>
</protein>
<comment type="caution">
    <text evidence="2">The sequence shown here is derived from an EMBL/GenBank/DDBJ whole genome shotgun (WGS) entry which is preliminary data.</text>
</comment>